<proteinExistence type="predicted"/>
<reference evidence="1" key="1">
    <citation type="submission" date="2020-04" db="EMBL/GenBank/DDBJ databases">
        <authorList>
            <person name="Chiriac C."/>
            <person name="Salcher M."/>
            <person name="Ghai R."/>
            <person name="Kavagutti S V."/>
        </authorList>
    </citation>
    <scope>NUCLEOTIDE SEQUENCE</scope>
</reference>
<accession>A0A6J5NHP3</accession>
<organism evidence="1">
    <name type="scientific">uncultured Caudovirales phage</name>
    <dbReference type="NCBI Taxonomy" id="2100421"/>
    <lineage>
        <taxon>Viruses</taxon>
        <taxon>Duplodnaviria</taxon>
        <taxon>Heunggongvirae</taxon>
        <taxon>Uroviricota</taxon>
        <taxon>Caudoviricetes</taxon>
        <taxon>Peduoviridae</taxon>
        <taxon>Maltschvirus</taxon>
        <taxon>Maltschvirus maltsch</taxon>
    </lineage>
</organism>
<dbReference type="EMBL" id="LR797248">
    <property type="protein sequence ID" value="CAB4195634.1"/>
    <property type="molecule type" value="Genomic_DNA"/>
</dbReference>
<sequence length="86" mass="10124">MRFEVIMNMPVRGDPDSSRQPSLIHRLIVEHPAKSLAEFAHELMNIDFIIVEEFFPGKFSKEYESHGLVALNHRYVGKVKEWDRKQ</sequence>
<dbReference type="EMBL" id="LR797366">
    <property type="protein sequence ID" value="CAB4210620.1"/>
    <property type="molecule type" value="Genomic_DNA"/>
</dbReference>
<name>A0A6J5NHP3_9CAUD</name>
<protein>
    <submittedName>
        <fullName evidence="1">Uncharacterized protein</fullName>
    </submittedName>
</protein>
<dbReference type="EMBL" id="LR798366">
    <property type="protein sequence ID" value="CAB5226585.1"/>
    <property type="molecule type" value="Genomic_DNA"/>
</dbReference>
<evidence type="ECO:0000313" key="1">
    <source>
        <dbReference type="EMBL" id="CAB4156418.1"/>
    </source>
</evidence>
<evidence type="ECO:0000313" key="2">
    <source>
        <dbReference type="EMBL" id="CAB4195634.1"/>
    </source>
</evidence>
<evidence type="ECO:0000313" key="4">
    <source>
        <dbReference type="EMBL" id="CAB5226585.1"/>
    </source>
</evidence>
<gene>
    <name evidence="2" type="ORF">UFOVP1303_26</name>
    <name evidence="3" type="ORF">UFOVP1417_28</name>
    <name evidence="4" type="ORF">UFOVP1517_2</name>
    <name evidence="1" type="ORF">UFOVP664_59</name>
</gene>
<dbReference type="EMBL" id="LR796638">
    <property type="protein sequence ID" value="CAB4156418.1"/>
    <property type="molecule type" value="Genomic_DNA"/>
</dbReference>
<evidence type="ECO:0000313" key="3">
    <source>
        <dbReference type="EMBL" id="CAB4210620.1"/>
    </source>
</evidence>